<dbReference type="GO" id="GO:0008270">
    <property type="term" value="F:zinc ion binding"/>
    <property type="evidence" value="ECO:0007669"/>
    <property type="project" value="InterPro"/>
</dbReference>
<dbReference type="InterPro" id="IPR027268">
    <property type="entry name" value="Peptidase_M4/M1_CTD_sf"/>
</dbReference>
<dbReference type="CDD" id="cd09603">
    <property type="entry name" value="M1_APN_like"/>
    <property type="match status" value="1"/>
</dbReference>
<feature type="domain" description="Peptidase M1 membrane alanine aminopeptidase" evidence="1">
    <location>
        <begin position="248"/>
        <end position="446"/>
    </location>
</feature>
<dbReference type="SUPFAM" id="SSF63737">
    <property type="entry name" value="Leukotriene A4 hydrolase N-terminal domain"/>
    <property type="match status" value="1"/>
</dbReference>
<dbReference type="PANTHER" id="PTHR11533:SF174">
    <property type="entry name" value="PUROMYCIN-SENSITIVE AMINOPEPTIDASE-RELATED"/>
    <property type="match status" value="1"/>
</dbReference>
<organism evidence="3">
    <name type="scientific">marine metagenome</name>
    <dbReference type="NCBI Taxonomy" id="408172"/>
    <lineage>
        <taxon>unclassified sequences</taxon>
        <taxon>metagenomes</taxon>
        <taxon>ecological metagenomes</taxon>
    </lineage>
</organism>
<dbReference type="SUPFAM" id="SSF55486">
    <property type="entry name" value="Metalloproteases ('zincins'), catalytic domain"/>
    <property type="match status" value="1"/>
</dbReference>
<dbReference type="GO" id="GO:0005737">
    <property type="term" value="C:cytoplasm"/>
    <property type="evidence" value="ECO:0007669"/>
    <property type="project" value="TreeGrafter"/>
</dbReference>
<dbReference type="GO" id="GO:0043171">
    <property type="term" value="P:peptide catabolic process"/>
    <property type="evidence" value="ECO:0007669"/>
    <property type="project" value="TreeGrafter"/>
</dbReference>
<evidence type="ECO:0000259" key="1">
    <source>
        <dbReference type="Pfam" id="PF01433"/>
    </source>
</evidence>
<gene>
    <name evidence="3" type="ORF">METZ01_LOCUS76604</name>
</gene>
<dbReference type="Gene3D" id="2.60.40.1730">
    <property type="entry name" value="tricorn interacting facor f3 domain"/>
    <property type="match status" value="1"/>
</dbReference>
<dbReference type="InterPro" id="IPR014782">
    <property type="entry name" value="Peptidase_M1_dom"/>
</dbReference>
<dbReference type="InterPro" id="IPR042097">
    <property type="entry name" value="Aminopeptidase_N-like_N_sf"/>
</dbReference>
<dbReference type="PANTHER" id="PTHR11533">
    <property type="entry name" value="PROTEASE M1 ZINC METALLOPROTEASE"/>
    <property type="match status" value="1"/>
</dbReference>
<sequence length="530" mass="61350">MGILFLFSFSYAIDVTSGGVLSENQASYDVQHYGIHLKIDAKRKMISGYVDITLKVISDMEFIEIDLLNNYNVSVTEVDGMSYPFQHDKNKLTINVSNLSKNRISIARIVYKGKPPIAERPPWSGGFSWKESNDGYPWIAVSCQTNGAYIWYPCKEHPSDEPDSADIRISVPDPLSVASNGLLQSVNQGEPGWKTWHWKTRYNINTYNINFTVGHFDLVERATSLLGDPLKMEFYVLKEHTYGANTLLDQAEKHLDFYTRIFGQYPWIKEKFGLVQTPYWGMEHQTINAYGNNYKNTDQGYDFLMFHEMGHEWWGNYLSASDWADFWIHEGFVVYAEAIYLEEMFGKDAYHAFFEHRMKSNIPLAHPIVPHRNATMKESGGLDPYNKGAYVLHMLRYLLGAETMSLILREFISVKKRLPHNQATTQDFIDFVHSHTNLDLNWFFNLYLYQTNLPVLNKRIKYGSNHTFVELDWENPGFKMPLEIKYYTNTGVKMKKLSLTNNPTIIPTIKQSKVEIDPMSWVLLSLSESQ</sequence>
<dbReference type="EMBL" id="UINC01005819">
    <property type="protein sequence ID" value="SVA23750.1"/>
    <property type="molecule type" value="Genomic_DNA"/>
</dbReference>
<dbReference type="Gene3D" id="1.10.390.10">
    <property type="entry name" value="Neutral Protease Domain 2"/>
    <property type="match status" value="1"/>
</dbReference>
<dbReference type="GO" id="GO:0016020">
    <property type="term" value="C:membrane"/>
    <property type="evidence" value="ECO:0007669"/>
    <property type="project" value="TreeGrafter"/>
</dbReference>
<proteinExistence type="predicted"/>
<evidence type="ECO:0000259" key="2">
    <source>
        <dbReference type="Pfam" id="PF17900"/>
    </source>
</evidence>
<dbReference type="Pfam" id="PF01433">
    <property type="entry name" value="Peptidase_M1"/>
    <property type="match status" value="1"/>
</dbReference>
<dbReference type="GO" id="GO:0042277">
    <property type="term" value="F:peptide binding"/>
    <property type="evidence" value="ECO:0007669"/>
    <property type="project" value="TreeGrafter"/>
</dbReference>
<protein>
    <submittedName>
        <fullName evidence="3">Uncharacterized protein</fullName>
    </submittedName>
</protein>
<name>A0A381U677_9ZZZZ</name>
<reference evidence="3" key="1">
    <citation type="submission" date="2018-05" db="EMBL/GenBank/DDBJ databases">
        <authorList>
            <person name="Lanie J.A."/>
            <person name="Ng W.-L."/>
            <person name="Kazmierczak K.M."/>
            <person name="Andrzejewski T.M."/>
            <person name="Davidsen T.M."/>
            <person name="Wayne K.J."/>
            <person name="Tettelin H."/>
            <person name="Glass J.I."/>
            <person name="Rusch D."/>
            <person name="Podicherti R."/>
            <person name="Tsui H.-C.T."/>
            <person name="Winkler M.E."/>
        </authorList>
    </citation>
    <scope>NUCLEOTIDE SEQUENCE</scope>
</reference>
<accession>A0A381U677</accession>
<dbReference type="InterPro" id="IPR045357">
    <property type="entry name" value="Aminopeptidase_N-like_N"/>
</dbReference>
<dbReference type="AlphaFoldDB" id="A0A381U677"/>
<evidence type="ECO:0000313" key="3">
    <source>
        <dbReference type="EMBL" id="SVA23750.1"/>
    </source>
</evidence>
<dbReference type="InterPro" id="IPR050344">
    <property type="entry name" value="Peptidase_M1_aminopeptidases"/>
</dbReference>
<feature type="domain" description="Aminopeptidase N-like N-terminal" evidence="2">
    <location>
        <begin position="31"/>
        <end position="207"/>
    </location>
</feature>
<dbReference type="Pfam" id="PF17900">
    <property type="entry name" value="Peptidase_M1_N"/>
    <property type="match status" value="1"/>
</dbReference>
<dbReference type="GO" id="GO:0070006">
    <property type="term" value="F:metalloaminopeptidase activity"/>
    <property type="evidence" value="ECO:0007669"/>
    <property type="project" value="TreeGrafter"/>
</dbReference>
<dbReference type="GO" id="GO:0005615">
    <property type="term" value="C:extracellular space"/>
    <property type="evidence" value="ECO:0007669"/>
    <property type="project" value="TreeGrafter"/>
</dbReference>